<accession>A0A2N5JC71</accession>
<keyword evidence="2" id="KW-1185">Reference proteome</keyword>
<dbReference type="OrthoDB" id="5188280at2"/>
<reference evidence="1 2" key="1">
    <citation type="submission" date="2017-07" db="EMBL/GenBank/DDBJ databases">
        <title>Bifidobacterium novel species.</title>
        <authorList>
            <person name="Lugli G.A."/>
            <person name="Milani C."/>
            <person name="Duranti S."/>
            <person name="Mangifesta M."/>
        </authorList>
    </citation>
    <scope>NUCLEOTIDE SEQUENCE [LARGE SCALE GENOMIC DNA]</scope>
    <source>
        <strain evidence="2">Uis1B</strain>
    </source>
</reference>
<evidence type="ECO:0000313" key="2">
    <source>
        <dbReference type="Proteomes" id="UP000235050"/>
    </source>
</evidence>
<organism evidence="1 2">
    <name type="scientific">Bifidobacterium margollesii</name>
    <dbReference type="NCBI Taxonomy" id="2020964"/>
    <lineage>
        <taxon>Bacteria</taxon>
        <taxon>Bacillati</taxon>
        <taxon>Actinomycetota</taxon>
        <taxon>Actinomycetes</taxon>
        <taxon>Bifidobacteriales</taxon>
        <taxon>Bifidobacteriaceae</taxon>
        <taxon>Bifidobacterium</taxon>
    </lineage>
</organism>
<evidence type="ECO:0008006" key="3">
    <source>
        <dbReference type="Google" id="ProtNLM"/>
    </source>
</evidence>
<protein>
    <recommendedName>
        <fullName evidence="3">Thymidine phosphorylase</fullName>
    </recommendedName>
</protein>
<dbReference type="Proteomes" id="UP000235050">
    <property type="component" value="Unassembled WGS sequence"/>
</dbReference>
<comment type="caution">
    <text evidence="1">The sequence shown here is derived from an EMBL/GenBank/DDBJ whole genome shotgun (WGS) entry which is preliminary data.</text>
</comment>
<name>A0A2N5JC71_9BIFI</name>
<gene>
    <name evidence="1" type="ORF">Uis1B_0350</name>
</gene>
<evidence type="ECO:0000313" key="1">
    <source>
        <dbReference type="EMBL" id="PLS31812.1"/>
    </source>
</evidence>
<dbReference type="AlphaFoldDB" id="A0A2N5JC71"/>
<sequence length="248" mass="26342">MSTNSSAYGSASVRAAGSGFAAARSGAARFTRPAQLDAALIDQLSGGVDPQRLSDMSHTTAASLLDRVHHTQDPQVVERVLTLVEREGVDLVAELWSSAESESLPGVLWRLYMLRTWMRRNREGISRLWRLGEPVATTASAIAGVDQAPTESDIARTADSILSGAFTGDFAVALERASAFCSVISAGLITEVKRRQTESERLGLSESEARAALANSGAPHMAKTAKSLAGTAKDFQAGAGLWRKGRLE</sequence>
<dbReference type="EMBL" id="NMWU01000005">
    <property type="protein sequence ID" value="PLS31812.1"/>
    <property type="molecule type" value="Genomic_DNA"/>
</dbReference>
<proteinExistence type="predicted"/>